<evidence type="ECO:0000256" key="1">
    <source>
        <dbReference type="SAM" id="MobiDB-lite"/>
    </source>
</evidence>
<organism evidence="2 4">
    <name type="scientific">Nesidiocoris tenuis</name>
    <dbReference type="NCBI Taxonomy" id="355587"/>
    <lineage>
        <taxon>Eukaryota</taxon>
        <taxon>Metazoa</taxon>
        <taxon>Ecdysozoa</taxon>
        <taxon>Arthropoda</taxon>
        <taxon>Hexapoda</taxon>
        <taxon>Insecta</taxon>
        <taxon>Pterygota</taxon>
        <taxon>Neoptera</taxon>
        <taxon>Paraneoptera</taxon>
        <taxon>Hemiptera</taxon>
        <taxon>Heteroptera</taxon>
        <taxon>Panheteroptera</taxon>
        <taxon>Cimicomorpha</taxon>
        <taxon>Miridae</taxon>
        <taxon>Dicyphina</taxon>
        <taxon>Nesidiocoris</taxon>
    </lineage>
</organism>
<dbReference type="Proteomes" id="UP000479000">
    <property type="component" value="Unassembled WGS sequence"/>
</dbReference>
<feature type="region of interest" description="Disordered" evidence="1">
    <location>
        <begin position="48"/>
        <end position="109"/>
    </location>
</feature>
<dbReference type="EMBL" id="CADCXU010018925">
    <property type="protein sequence ID" value="CAB0007275.1"/>
    <property type="molecule type" value="Genomic_DNA"/>
</dbReference>
<gene>
    <name evidence="3" type="ORF">NTEN_LOCUS12586</name>
    <name evidence="2" type="ORF">NTEN_LOCUS7578</name>
</gene>
<sequence>MVKIRSHFKSYLRKTKNGIYTTRSCPKVKPVPRIDSVPPVAARLGAAYVSKRPNRQPSIRLEPPGRAALGQSETRSARLDTPTDGSNRRPLGNRSSNVSGDLLPLSRVA</sequence>
<name>A0A6H5GIF8_9HEMI</name>
<dbReference type="EMBL" id="CADCXU010011531">
    <property type="protein sequence ID" value="CAB0001791.1"/>
    <property type="molecule type" value="Genomic_DNA"/>
</dbReference>
<evidence type="ECO:0000313" key="3">
    <source>
        <dbReference type="EMBL" id="CAB0007275.1"/>
    </source>
</evidence>
<reference evidence="2 4" key="1">
    <citation type="submission" date="2020-02" db="EMBL/GenBank/DDBJ databases">
        <authorList>
            <person name="Ferguson B K."/>
        </authorList>
    </citation>
    <scope>NUCLEOTIDE SEQUENCE [LARGE SCALE GENOMIC DNA]</scope>
</reference>
<proteinExistence type="predicted"/>
<evidence type="ECO:0000313" key="2">
    <source>
        <dbReference type="EMBL" id="CAB0001791.1"/>
    </source>
</evidence>
<keyword evidence="4" id="KW-1185">Reference proteome</keyword>
<protein>
    <submittedName>
        <fullName evidence="2">Uncharacterized protein</fullName>
    </submittedName>
</protein>
<feature type="non-terminal residue" evidence="2">
    <location>
        <position position="109"/>
    </location>
</feature>
<dbReference type="AlphaFoldDB" id="A0A6H5GIF8"/>
<evidence type="ECO:0000313" key="4">
    <source>
        <dbReference type="Proteomes" id="UP000479000"/>
    </source>
</evidence>
<accession>A0A6H5GIF8</accession>